<keyword evidence="2" id="KW-0131">Cell cycle</keyword>
<feature type="compositionally biased region" description="Basic and acidic residues" evidence="3">
    <location>
        <begin position="49"/>
        <end position="60"/>
    </location>
</feature>
<gene>
    <name evidence="4" type="ORF">R3W88_018328</name>
</gene>
<sequence length="86" mass="9827">MEIKEYEDVTMMEVEVVVVVEEGCSTPKRDDCQIPAMAKPPPPPRKKRTYDCGGDKRKPPENGYFQAPEIEFFFAMQPRCTHGTFA</sequence>
<dbReference type="PANTHER" id="PTHR33142:SF15">
    <property type="entry name" value="CYCLIN-DEPENDENT PROTEIN KINASE INHIBITOR SMR4"/>
    <property type="match status" value="1"/>
</dbReference>
<dbReference type="AlphaFoldDB" id="A0AAV9L617"/>
<evidence type="ECO:0000256" key="3">
    <source>
        <dbReference type="SAM" id="MobiDB-lite"/>
    </source>
</evidence>
<evidence type="ECO:0000256" key="2">
    <source>
        <dbReference type="ARBA" id="ARBA00023306"/>
    </source>
</evidence>
<protein>
    <submittedName>
        <fullName evidence="4">Uncharacterized protein</fullName>
    </submittedName>
</protein>
<proteinExistence type="predicted"/>
<organism evidence="4 5">
    <name type="scientific">Solanum pinnatisectum</name>
    <name type="common">tansyleaf nightshade</name>
    <dbReference type="NCBI Taxonomy" id="50273"/>
    <lineage>
        <taxon>Eukaryota</taxon>
        <taxon>Viridiplantae</taxon>
        <taxon>Streptophyta</taxon>
        <taxon>Embryophyta</taxon>
        <taxon>Tracheophyta</taxon>
        <taxon>Spermatophyta</taxon>
        <taxon>Magnoliopsida</taxon>
        <taxon>eudicotyledons</taxon>
        <taxon>Gunneridae</taxon>
        <taxon>Pentapetalae</taxon>
        <taxon>asterids</taxon>
        <taxon>lamiids</taxon>
        <taxon>Solanales</taxon>
        <taxon>Solanaceae</taxon>
        <taxon>Solanoideae</taxon>
        <taxon>Solaneae</taxon>
        <taxon>Solanum</taxon>
    </lineage>
</organism>
<dbReference type="GO" id="GO:0004860">
    <property type="term" value="F:protein kinase inhibitor activity"/>
    <property type="evidence" value="ECO:0007669"/>
    <property type="project" value="UniProtKB-KW"/>
</dbReference>
<evidence type="ECO:0000313" key="5">
    <source>
        <dbReference type="Proteomes" id="UP001311915"/>
    </source>
</evidence>
<dbReference type="GO" id="GO:0032875">
    <property type="term" value="P:regulation of DNA endoreduplication"/>
    <property type="evidence" value="ECO:0007669"/>
    <property type="project" value="InterPro"/>
</dbReference>
<evidence type="ECO:0000313" key="4">
    <source>
        <dbReference type="EMBL" id="KAK4719990.1"/>
    </source>
</evidence>
<dbReference type="Proteomes" id="UP001311915">
    <property type="component" value="Unassembled WGS sequence"/>
</dbReference>
<dbReference type="EMBL" id="JAWPEI010000008">
    <property type="protein sequence ID" value="KAK4719990.1"/>
    <property type="molecule type" value="Genomic_DNA"/>
</dbReference>
<dbReference type="InterPro" id="IPR040389">
    <property type="entry name" value="SMR"/>
</dbReference>
<name>A0AAV9L617_9SOLN</name>
<dbReference type="PANTHER" id="PTHR33142">
    <property type="entry name" value="CYCLIN-DEPENDENT PROTEIN KINASE INHIBITOR SMR13"/>
    <property type="match status" value="1"/>
</dbReference>
<comment type="caution">
    <text evidence="4">The sequence shown here is derived from an EMBL/GenBank/DDBJ whole genome shotgun (WGS) entry which is preliminary data.</text>
</comment>
<evidence type="ECO:0000256" key="1">
    <source>
        <dbReference type="ARBA" id="ARBA00023013"/>
    </source>
</evidence>
<feature type="region of interest" description="Disordered" evidence="3">
    <location>
        <begin position="29"/>
        <end position="61"/>
    </location>
</feature>
<accession>A0AAV9L617</accession>
<reference evidence="4 5" key="1">
    <citation type="submission" date="2023-10" db="EMBL/GenBank/DDBJ databases">
        <title>Genome-Wide Identification Analysis in wild type Solanum Pinnatisectum Reveals Some Genes Defensing Phytophthora Infestans.</title>
        <authorList>
            <person name="Sun C."/>
        </authorList>
    </citation>
    <scope>NUCLEOTIDE SEQUENCE [LARGE SCALE GENOMIC DNA]</scope>
    <source>
        <strain evidence="4">LQN</strain>
        <tissue evidence="4">Leaf</tissue>
    </source>
</reference>
<keyword evidence="1" id="KW-0649">Protein kinase inhibitor</keyword>
<keyword evidence="5" id="KW-1185">Reference proteome</keyword>
<dbReference type="GO" id="GO:0005634">
    <property type="term" value="C:nucleus"/>
    <property type="evidence" value="ECO:0007669"/>
    <property type="project" value="TreeGrafter"/>
</dbReference>